<reference evidence="2 3" key="1">
    <citation type="submission" date="2021-06" db="EMBL/GenBank/DDBJ databases">
        <title>Caerostris darwini draft genome.</title>
        <authorList>
            <person name="Kono N."/>
            <person name="Arakawa K."/>
        </authorList>
    </citation>
    <scope>NUCLEOTIDE SEQUENCE [LARGE SCALE GENOMIC DNA]</scope>
</reference>
<accession>A0AAV4WXV3</accession>
<name>A0AAV4WXV3_9ARAC</name>
<comment type="caution">
    <text evidence="2">The sequence shown here is derived from an EMBL/GenBank/DDBJ whole genome shotgun (WGS) entry which is preliminary data.</text>
</comment>
<dbReference type="Proteomes" id="UP001054837">
    <property type="component" value="Unassembled WGS sequence"/>
</dbReference>
<evidence type="ECO:0000313" key="3">
    <source>
        <dbReference type="Proteomes" id="UP001054837"/>
    </source>
</evidence>
<dbReference type="EMBL" id="BPLQ01015292">
    <property type="protein sequence ID" value="GIY87083.1"/>
    <property type="molecule type" value="Genomic_DNA"/>
</dbReference>
<keyword evidence="3" id="KW-1185">Reference proteome</keyword>
<feature type="region of interest" description="Disordered" evidence="1">
    <location>
        <begin position="31"/>
        <end position="57"/>
    </location>
</feature>
<evidence type="ECO:0000256" key="1">
    <source>
        <dbReference type="SAM" id="MobiDB-lite"/>
    </source>
</evidence>
<proteinExistence type="predicted"/>
<protein>
    <submittedName>
        <fullName evidence="2">Uncharacterized protein</fullName>
    </submittedName>
</protein>
<sequence length="165" mass="18345">MGWRDITSCEGTIGHKGKGGSAYKSSKLFFPSQHTANPNRGVVPESRETQDNNIPLSSPTVDLDILSKWNQQRRNYSDRSNFKLTCYTCEEEGHKSMKNSQSRNTPIKSQSNLIQASITINGSEPEVLAARISVPVFKLVDIQFDIDDLKTIQARCGNVVFSGVH</sequence>
<dbReference type="AlphaFoldDB" id="A0AAV4WXV3"/>
<gene>
    <name evidence="2" type="ORF">CDAR_255901</name>
</gene>
<organism evidence="2 3">
    <name type="scientific">Caerostris darwini</name>
    <dbReference type="NCBI Taxonomy" id="1538125"/>
    <lineage>
        <taxon>Eukaryota</taxon>
        <taxon>Metazoa</taxon>
        <taxon>Ecdysozoa</taxon>
        <taxon>Arthropoda</taxon>
        <taxon>Chelicerata</taxon>
        <taxon>Arachnida</taxon>
        <taxon>Araneae</taxon>
        <taxon>Araneomorphae</taxon>
        <taxon>Entelegynae</taxon>
        <taxon>Araneoidea</taxon>
        <taxon>Araneidae</taxon>
        <taxon>Caerostris</taxon>
    </lineage>
</organism>
<evidence type="ECO:0000313" key="2">
    <source>
        <dbReference type="EMBL" id="GIY87083.1"/>
    </source>
</evidence>